<feature type="compositionally biased region" description="Acidic residues" evidence="6">
    <location>
        <begin position="71"/>
        <end position="81"/>
    </location>
</feature>
<evidence type="ECO:0000256" key="5">
    <source>
        <dbReference type="ARBA" id="ARBA00023180"/>
    </source>
</evidence>
<comment type="subcellular location">
    <subcellularLocation>
        <location evidence="1">Secreted</location>
        <location evidence="1">Cell wall</location>
    </subcellularLocation>
</comment>
<keyword evidence="5" id="KW-0325">Glycoprotein</keyword>
<keyword evidence="4" id="KW-0732">Signal</keyword>
<feature type="domain" description="DUF7151" evidence="7">
    <location>
        <begin position="136"/>
        <end position="177"/>
    </location>
</feature>
<keyword evidence="3" id="KW-0964">Secreted</keyword>
<dbReference type="Proteomes" id="UP000075502">
    <property type="component" value="Unassembled WGS sequence"/>
</dbReference>
<dbReference type="InterPro" id="IPR051648">
    <property type="entry name" value="CWI-Assembly_Regulator"/>
</dbReference>
<dbReference type="EMBL" id="JELX01001302">
    <property type="protein sequence ID" value="KYF59492.1"/>
    <property type="molecule type" value="Genomic_DNA"/>
</dbReference>
<evidence type="ECO:0000256" key="4">
    <source>
        <dbReference type="ARBA" id="ARBA00022729"/>
    </source>
</evidence>
<dbReference type="GO" id="GO:0030313">
    <property type="term" value="C:cell envelope"/>
    <property type="evidence" value="ECO:0007669"/>
    <property type="project" value="UniProtKB-SubCell"/>
</dbReference>
<feature type="region of interest" description="Disordered" evidence="6">
    <location>
        <begin position="71"/>
        <end position="118"/>
    </location>
</feature>
<dbReference type="Pfam" id="PF23657">
    <property type="entry name" value="DUF7151"/>
    <property type="match status" value="3"/>
</dbReference>
<dbReference type="PROSITE" id="PS00018">
    <property type="entry name" value="EF_HAND_1"/>
    <property type="match status" value="1"/>
</dbReference>
<evidence type="ECO:0000313" key="11">
    <source>
        <dbReference type="Proteomes" id="UP000075604"/>
    </source>
</evidence>
<dbReference type="Proteomes" id="UP000075604">
    <property type="component" value="Unassembled WGS sequence"/>
</dbReference>
<dbReference type="Gene3D" id="3.80.20.20">
    <property type="entry name" value="Receptor L-domain"/>
    <property type="match status" value="2"/>
</dbReference>
<name>A0A150PUY6_SORCE</name>
<evidence type="ECO:0000313" key="10">
    <source>
        <dbReference type="Proteomes" id="UP000075502"/>
    </source>
</evidence>
<dbReference type="InterPro" id="IPR036941">
    <property type="entry name" value="Rcpt_L-dom_sf"/>
</dbReference>
<keyword evidence="2" id="KW-0134">Cell wall</keyword>
<gene>
    <name evidence="8" type="ORF">BE04_27080</name>
    <name evidence="9" type="ORF">BE21_50005</name>
</gene>
<evidence type="ECO:0000313" key="9">
    <source>
        <dbReference type="EMBL" id="KYG03785.1"/>
    </source>
</evidence>
<dbReference type="PANTHER" id="PTHR31018">
    <property type="entry name" value="SPORULATION-SPECIFIC PROTEIN-RELATED"/>
    <property type="match status" value="1"/>
</dbReference>
<dbReference type="SUPFAM" id="SSF52058">
    <property type="entry name" value="L domain-like"/>
    <property type="match status" value="3"/>
</dbReference>
<evidence type="ECO:0000259" key="7">
    <source>
        <dbReference type="Pfam" id="PF23657"/>
    </source>
</evidence>
<sequence>MLALIAPAACGGESDPRAPIERQLEVVVRTDAASDAQCPHGGSVVHAGLDRNENGALDEDEIAESTLQCQDEDVAPDDDTPDDRPETLVRVDDEPAGEACADGGAAVRSGPDENGNGVLDEEEVAATEYICDDALLTRMVAEPPGERCASDGIAFQVGRDTDGDGELGDAEVEWTEVECSDVIQRDVAVTSAEDLALLADIRAIHGGLSIRDTSIASIELPVLAHVGGRLTVSGNAALASLSLPALAAVGRTLDVHDNAELARVDLTGLVQTGGELHLSENPALAAIDLPALRKVDDEILVRGNAALEEIELRMFDRLDDVVIQGNASLTDVLIRVSQLNDLSTQAGRVTLFDNPKLASAELAAESFQGVNVVRNASLQEITIESDRITGDVNVQEAPALDVAWFLNAAESFADHLEIGGTLYVAAPLSSLWFDSEQSGLVAGGLVLEGTQIERFERSVAHVRGNVILRRNPNLGYFQVEQVDGGLTLDDNDALGNFALLDDGHFGGDVYVVGNDRLQHVAGLQWTRSVGGDLTISGNASLIRPAMYQLQYVGGNVTIGDNPALEHLDMGTLRSIEGTLTVFGAAMAAWSGLDALQSIGGTATISGNPNLENIDLLALQRTGGLFAIRENSQLQRVGLDDLSRANLEVTGNPSLPACVVDALFERVTGSHRQEGNGERCP</sequence>
<evidence type="ECO:0000256" key="2">
    <source>
        <dbReference type="ARBA" id="ARBA00022512"/>
    </source>
</evidence>
<evidence type="ECO:0000313" key="8">
    <source>
        <dbReference type="EMBL" id="KYF59492.1"/>
    </source>
</evidence>
<accession>A0A150PUY6</accession>
<feature type="domain" description="DUF7151" evidence="7">
    <location>
        <begin position="30"/>
        <end position="69"/>
    </location>
</feature>
<reference evidence="10 11" key="1">
    <citation type="submission" date="2014-02" db="EMBL/GenBank/DDBJ databases">
        <title>The small core and large imbalanced accessory genome model reveals a collaborative survival strategy of Sorangium cellulosum strains in nature.</title>
        <authorList>
            <person name="Han K."/>
            <person name="Peng R."/>
            <person name="Blom J."/>
            <person name="Li Y.-Z."/>
        </authorList>
    </citation>
    <scope>NUCLEOTIDE SEQUENCE [LARGE SCALE GENOMIC DNA]</scope>
    <source>
        <strain evidence="9 10">So0007-03</strain>
        <strain evidence="8 11">So0157-18</strain>
    </source>
</reference>
<dbReference type="InterPro" id="IPR018247">
    <property type="entry name" value="EF_Hand_1_Ca_BS"/>
</dbReference>
<proteinExistence type="predicted"/>
<comment type="caution">
    <text evidence="8">The sequence shown here is derived from an EMBL/GenBank/DDBJ whole genome shotgun (WGS) entry which is preliminary data.</text>
</comment>
<feature type="domain" description="DUF7151" evidence="7">
    <location>
        <begin position="87"/>
        <end position="131"/>
    </location>
</feature>
<feature type="compositionally biased region" description="Basic and acidic residues" evidence="6">
    <location>
        <begin position="82"/>
        <end position="93"/>
    </location>
</feature>
<dbReference type="PANTHER" id="PTHR31018:SF3">
    <property type="entry name" value="RECEPTOR PROTEIN-TYROSINE KINASE"/>
    <property type="match status" value="1"/>
</dbReference>
<organism evidence="8 11">
    <name type="scientific">Sorangium cellulosum</name>
    <name type="common">Polyangium cellulosum</name>
    <dbReference type="NCBI Taxonomy" id="56"/>
    <lineage>
        <taxon>Bacteria</taxon>
        <taxon>Pseudomonadati</taxon>
        <taxon>Myxococcota</taxon>
        <taxon>Polyangia</taxon>
        <taxon>Polyangiales</taxon>
        <taxon>Polyangiaceae</taxon>
        <taxon>Sorangium</taxon>
    </lineage>
</organism>
<evidence type="ECO:0000256" key="6">
    <source>
        <dbReference type="SAM" id="MobiDB-lite"/>
    </source>
</evidence>
<dbReference type="InterPro" id="IPR055575">
    <property type="entry name" value="DUF7151"/>
</dbReference>
<evidence type="ECO:0000256" key="1">
    <source>
        <dbReference type="ARBA" id="ARBA00004191"/>
    </source>
</evidence>
<evidence type="ECO:0000256" key="3">
    <source>
        <dbReference type="ARBA" id="ARBA00022525"/>
    </source>
</evidence>
<dbReference type="AlphaFoldDB" id="A0A150PUY6"/>
<dbReference type="EMBL" id="JEME01002581">
    <property type="protein sequence ID" value="KYG03785.1"/>
    <property type="molecule type" value="Genomic_DNA"/>
</dbReference>
<protein>
    <recommendedName>
        <fullName evidence="7">DUF7151 domain-containing protein</fullName>
    </recommendedName>
</protein>